<dbReference type="HOGENOM" id="CLU_131496_8_1_7"/>
<keyword evidence="3" id="KW-1185">Reference proteome</keyword>
<dbReference type="Pfam" id="PF03992">
    <property type="entry name" value="ABM"/>
    <property type="match status" value="1"/>
</dbReference>
<dbReference type="GO" id="GO:0004497">
    <property type="term" value="F:monooxygenase activity"/>
    <property type="evidence" value="ECO:0007669"/>
    <property type="project" value="UniProtKB-KW"/>
</dbReference>
<keyword evidence="2" id="KW-0503">Monooxygenase</keyword>
<dbReference type="Proteomes" id="UP000007844">
    <property type="component" value="Chromosome"/>
</dbReference>
<dbReference type="InterPro" id="IPR007138">
    <property type="entry name" value="ABM_dom"/>
</dbReference>
<keyword evidence="2" id="KW-0560">Oxidoreductase</keyword>
<dbReference type="eggNOG" id="COG1359">
    <property type="taxonomic scope" value="Bacteria"/>
</dbReference>
<dbReference type="InterPro" id="IPR011008">
    <property type="entry name" value="Dimeric_a/b-barrel"/>
</dbReference>
<dbReference type="RefSeq" id="WP_014260594.1">
    <property type="nucleotide sequence ID" value="NC_016629.1"/>
</dbReference>
<accession>F3YZU4</accession>
<dbReference type="AlphaFoldDB" id="F3YZU4"/>
<dbReference type="KEGG" id="daf:Desaf_2580"/>
<feature type="domain" description="ABM" evidence="1">
    <location>
        <begin position="6"/>
        <end position="73"/>
    </location>
</feature>
<reference evidence="2 3" key="1">
    <citation type="journal article" date="2011" name="J. Bacteriol.">
        <title>Genome sequence of the mercury-methylating and pleomorphic Desulfovibrio africanus Strain Walvis Bay.</title>
        <authorList>
            <person name="Brown S.D."/>
            <person name="Wall J.D."/>
            <person name="Kucken A.M."/>
            <person name="Gilmour C.C."/>
            <person name="Podar M."/>
            <person name="Brandt C.C."/>
            <person name="Teshima H."/>
            <person name="Detter J.C."/>
            <person name="Han C.S."/>
            <person name="Land M.L."/>
            <person name="Lucas S."/>
            <person name="Han J."/>
            <person name="Pennacchio L."/>
            <person name="Nolan M."/>
            <person name="Pitluck S."/>
            <person name="Woyke T."/>
            <person name="Goodwin L."/>
            <person name="Palumbo A.V."/>
            <person name="Elias D.A."/>
        </authorList>
    </citation>
    <scope>NUCLEOTIDE SEQUENCE [LARGE SCALE GENOMIC DNA]</scope>
    <source>
        <strain evidence="2 3">Walvis Bay</strain>
    </source>
</reference>
<dbReference type="STRING" id="690850.Desaf_2580"/>
<dbReference type="SUPFAM" id="SSF54909">
    <property type="entry name" value="Dimeric alpha+beta barrel"/>
    <property type="match status" value="1"/>
</dbReference>
<evidence type="ECO:0000259" key="1">
    <source>
        <dbReference type="Pfam" id="PF03992"/>
    </source>
</evidence>
<protein>
    <submittedName>
        <fullName evidence="2">Antibiotic biosynthesis monooxygenase</fullName>
    </submittedName>
</protein>
<name>F3YZU4_DESAF</name>
<gene>
    <name evidence="2" type="ORF">Desaf_2580</name>
</gene>
<proteinExistence type="predicted"/>
<dbReference type="Gene3D" id="3.30.70.100">
    <property type="match status" value="1"/>
</dbReference>
<sequence>MAIVRASLRMELSPHQLAEVLDILSPLVSRTLAAPGCLECRLSRDLTDGSVLFEEWWAREEDFHERVLSGDFRTVLLTMDMAAKEPEFRFCLIAEIKGLKDLARLLGQEE</sequence>
<evidence type="ECO:0000313" key="3">
    <source>
        <dbReference type="Proteomes" id="UP000007844"/>
    </source>
</evidence>
<evidence type="ECO:0000313" key="2">
    <source>
        <dbReference type="EMBL" id="EGJ50899.1"/>
    </source>
</evidence>
<organism evidence="2 3">
    <name type="scientific">Desulfocurvibacter africanus subsp. africanus str. Walvis Bay</name>
    <dbReference type="NCBI Taxonomy" id="690850"/>
    <lineage>
        <taxon>Bacteria</taxon>
        <taxon>Pseudomonadati</taxon>
        <taxon>Thermodesulfobacteriota</taxon>
        <taxon>Desulfovibrionia</taxon>
        <taxon>Desulfovibrionales</taxon>
        <taxon>Desulfovibrionaceae</taxon>
        <taxon>Desulfocurvibacter</taxon>
    </lineage>
</organism>
<dbReference type="EMBL" id="CP003221">
    <property type="protein sequence ID" value="EGJ50899.1"/>
    <property type="molecule type" value="Genomic_DNA"/>
</dbReference>